<accession>A0A5S4WD31</accession>
<comment type="caution">
    <text evidence="1">The sequence shown here is derived from an EMBL/GenBank/DDBJ whole genome shotgun (WGS) entry which is preliminary data.</text>
</comment>
<evidence type="ECO:0000313" key="2">
    <source>
        <dbReference type="Proteomes" id="UP000324853"/>
    </source>
</evidence>
<dbReference type="Proteomes" id="UP000324853">
    <property type="component" value="Unassembled WGS sequence"/>
</dbReference>
<organism evidence="1 2">
    <name type="scientific">Bradyrhizobium cytisi</name>
    <dbReference type="NCBI Taxonomy" id="515489"/>
    <lineage>
        <taxon>Bacteria</taxon>
        <taxon>Pseudomonadati</taxon>
        <taxon>Pseudomonadota</taxon>
        <taxon>Alphaproteobacteria</taxon>
        <taxon>Hyphomicrobiales</taxon>
        <taxon>Nitrobacteraceae</taxon>
        <taxon>Bradyrhizobium</taxon>
    </lineage>
</organism>
<sequence>MMLSIKYDLSNLKHISNALHAAGEQMPLVLNRAINHTGDKALTQMRNVLVGQTGLKRRTLVRAVKGTKAFGAGAYVIRSKGGNVRLKFFAARETRKGVSAAPWNSRRIYTGSFMKGGRFPNRVALNLGGAVLKRVGKSRHPLETIRSGLFIPEEMVKGQSEAAFFAVIDRDLPGRIAHELYRVLG</sequence>
<evidence type="ECO:0008006" key="3">
    <source>
        <dbReference type="Google" id="ProtNLM"/>
    </source>
</evidence>
<dbReference type="OrthoDB" id="7840472at2"/>
<evidence type="ECO:0000313" key="1">
    <source>
        <dbReference type="EMBL" id="TYL80161.1"/>
    </source>
</evidence>
<name>A0A5S4WD31_9BRAD</name>
<dbReference type="EMBL" id="VSSR01000042">
    <property type="protein sequence ID" value="TYL80161.1"/>
    <property type="molecule type" value="Genomic_DNA"/>
</dbReference>
<keyword evidence="2" id="KW-1185">Reference proteome</keyword>
<reference evidence="1 2" key="1">
    <citation type="submission" date="2019-08" db="EMBL/GenBank/DDBJ databases">
        <title>Bradyrhizobium hipponensis sp. nov., a rhizobium isolated from a Lupinus angustifolius root nodule in Tunisia.</title>
        <authorList>
            <person name="Off K."/>
            <person name="Rejili M."/>
            <person name="Mars M."/>
            <person name="Brachmann A."/>
            <person name="Marin M."/>
        </authorList>
    </citation>
    <scope>NUCLEOTIDE SEQUENCE [LARGE SCALE GENOMIC DNA]</scope>
    <source>
        <strain evidence="1 2">CTAW11</strain>
    </source>
</reference>
<gene>
    <name evidence="1" type="ORF">FXB38_24650</name>
</gene>
<proteinExistence type="predicted"/>
<protein>
    <recommendedName>
        <fullName evidence="3">Phage tail protein</fullName>
    </recommendedName>
</protein>
<dbReference type="AlphaFoldDB" id="A0A5S4WD31"/>